<dbReference type="GO" id="GO:0043495">
    <property type="term" value="F:protein-membrane adaptor activity"/>
    <property type="evidence" value="ECO:0007669"/>
    <property type="project" value="TreeGrafter"/>
</dbReference>
<dbReference type="EMBL" id="LNIX01000007">
    <property type="protein sequence ID" value="OXA51883.1"/>
    <property type="molecule type" value="Genomic_DNA"/>
</dbReference>
<dbReference type="Proteomes" id="UP000198287">
    <property type="component" value="Unassembled WGS sequence"/>
</dbReference>
<evidence type="ECO:0000259" key="7">
    <source>
        <dbReference type="PROSITE" id="PS51469"/>
    </source>
</evidence>
<sequence length="299" mass="32772">MDKRTVFLLLLGGILCSCLLYWHYTGTSTSSNDVADAYKWDSDSDSCDRPDLWSSLSSSKPQPVQPPTAERPKRCEGVTIRPELNCQLRTMSKPPPSNKAYAGCFFSNAFGLPNLASFYLGARASVPPPTTITRMNGLSACLSSKVNTVIQPGLLIVGQNYRFQGTLGSILIELAEPALISGFTLIHPSKCEIPNGYFSSAPKTFTVYGRMAGGGNLANEEALEFGRYTYRDSGPRAQTFPVQSTCVGTELHKSVLVKFEENYGNQNYTSIYKFEVHGLFANKLLERPEARCAECGNTI</sequence>
<gene>
    <name evidence="8" type="ORF">Fcan01_13510</name>
</gene>
<dbReference type="PANTHER" id="PTHR12911:SF8">
    <property type="entry name" value="KLAROID PROTEIN-RELATED"/>
    <property type="match status" value="1"/>
</dbReference>
<reference evidence="8 9" key="1">
    <citation type="submission" date="2015-12" db="EMBL/GenBank/DDBJ databases">
        <title>The genome of Folsomia candida.</title>
        <authorList>
            <person name="Faddeeva A."/>
            <person name="Derks M.F."/>
            <person name="Anvar Y."/>
            <person name="Smit S."/>
            <person name="Van Straalen N."/>
            <person name="Roelofs D."/>
        </authorList>
    </citation>
    <scope>NUCLEOTIDE SEQUENCE [LARGE SCALE GENOMIC DNA]</scope>
    <source>
        <strain evidence="8 9">VU population</strain>
        <tissue evidence="8">Whole body</tissue>
    </source>
</reference>
<evidence type="ECO:0000313" key="8">
    <source>
        <dbReference type="EMBL" id="OXA51883.1"/>
    </source>
</evidence>
<dbReference type="OMA" id="EARCAEC"/>
<evidence type="ECO:0000313" key="9">
    <source>
        <dbReference type="Proteomes" id="UP000198287"/>
    </source>
</evidence>
<evidence type="ECO:0000256" key="5">
    <source>
        <dbReference type="SAM" id="MobiDB-lite"/>
    </source>
</evidence>
<evidence type="ECO:0000256" key="6">
    <source>
        <dbReference type="SAM" id="Phobius"/>
    </source>
</evidence>
<keyword evidence="2 6" id="KW-0812">Transmembrane</keyword>
<organism evidence="8 9">
    <name type="scientific">Folsomia candida</name>
    <name type="common">Springtail</name>
    <dbReference type="NCBI Taxonomy" id="158441"/>
    <lineage>
        <taxon>Eukaryota</taxon>
        <taxon>Metazoa</taxon>
        <taxon>Ecdysozoa</taxon>
        <taxon>Arthropoda</taxon>
        <taxon>Hexapoda</taxon>
        <taxon>Collembola</taxon>
        <taxon>Entomobryomorpha</taxon>
        <taxon>Isotomoidea</taxon>
        <taxon>Isotomidae</taxon>
        <taxon>Proisotominae</taxon>
        <taxon>Folsomia</taxon>
    </lineage>
</organism>
<feature type="domain" description="SUN" evidence="7">
    <location>
        <begin position="79"/>
        <end position="281"/>
    </location>
</feature>
<dbReference type="InterPro" id="IPR012919">
    <property type="entry name" value="SUN_dom"/>
</dbReference>
<keyword evidence="9" id="KW-1185">Reference proteome</keyword>
<evidence type="ECO:0000256" key="1">
    <source>
        <dbReference type="ARBA" id="ARBA00004370"/>
    </source>
</evidence>
<comment type="caution">
    <text evidence="8">The sequence shown here is derived from an EMBL/GenBank/DDBJ whole genome shotgun (WGS) entry which is preliminary data.</text>
</comment>
<evidence type="ECO:0000256" key="2">
    <source>
        <dbReference type="ARBA" id="ARBA00022692"/>
    </source>
</evidence>
<dbReference type="STRING" id="158441.A0A226E2S9"/>
<dbReference type="PROSITE" id="PS51257">
    <property type="entry name" value="PROKAR_LIPOPROTEIN"/>
    <property type="match status" value="1"/>
</dbReference>
<dbReference type="GO" id="GO:0034993">
    <property type="term" value="C:meiotic nuclear membrane microtubule tethering complex"/>
    <property type="evidence" value="ECO:0007669"/>
    <property type="project" value="TreeGrafter"/>
</dbReference>
<dbReference type="PANTHER" id="PTHR12911">
    <property type="entry name" value="SAD1/UNC-84-LIKE PROTEIN-RELATED"/>
    <property type="match status" value="1"/>
</dbReference>
<evidence type="ECO:0000256" key="4">
    <source>
        <dbReference type="ARBA" id="ARBA00023136"/>
    </source>
</evidence>
<proteinExistence type="predicted"/>
<keyword evidence="3 6" id="KW-1133">Transmembrane helix</keyword>
<comment type="subcellular location">
    <subcellularLocation>
        <location evidence="1">Membrane</location>
    </subcellularLocation>
</comment>
<name>A0A226E2S9_FOLCA</name>
<accession>A0A226E2S9</accession>
<keyword evidence="4 6" id="KW-0472">Membrane</keyword>
<dbReference type="OrthoDB" id="342281at2759"/>
<feature type="region of interest" description="Disordered" evidence="5">
    <location>
        <begin position="50"/>
        <end position="73"/>
    </location>
</feature>
<dbReference type="PROSITE" id="PS51469">
    <property type="entry name" value="SUN"/>
    <property type="match status" value="1"/>
</dbReference>
<protein>
    <submittedName>
        <fullName evidence="8">SUN domain-containing protein 3</fullName>
    </submittedName>
</protein>
<evidence type="ECO:0000256" key="3">
    <source>
        <dbReference type="ARBA" id="ARBA00022989"/>
    </source>
</evidence>
<dbReference type="Gene3D" id="2.60.120.260">
    <property type="entry name" value="Galactose-binding domain-like"/>
    <property type="match status" value="1"/>
</dbReference>
<feature type="transmembrane region" description="Helical" evidence="6">
    <location>
        <begin position="7"/>
        <end position="24"/>
    </location>
</feature>
<dbReference type="InterPro" id="IPR045119">
    <property type="entry name" value="SUN1-5"/>
</dbReference>
<dbReference type="AlphaFoldDB" id="A0A226E2S9"/>
<dbReference type="Pfam" id="PF07738">
    <property type="entry name" value="Sad1_UNC"/>
    <property type="match status" value="1"/>
</dbReference>